<dbReference type="AlphaFoldDB" id="A0AAV4DK97"/>
<organism evidence="1 2">
    <name type="scientific">Plakobranchus ocellatus</name>
    <dbReference type="NCBI Taxonomy" id="259542"/>
    <lineage>
        <taxon>Eukaryota</taxon>
        <taxon>Metazoa</taxon>
        <taxon>Spiralia</taxon>
        <taxon>Lophotrochozoa</taxon>
        <taxon>Mollusca</taxon>
        <taxon>Gastropoda</taxon>
        <taxon>Heterobranchia</taxon>
        <taxon>Euthyneura</taxon>
        <taxon>Panpulmonata</taxon>
        <taxon>Sacoglossa</taxon>
        <taxon>Placobranchoidea</taxon>
        <taxon>Plakobranchidae</taxon>
        <taxon>Plakobranchus</taxon>
    </lineage>
</organism>
<evidence type="ECO:0000313" key="2">
    <source>
        <dbReference type="Proteomes" id="UP000735302"/>
    </source>
</evidence>
<gene>
    <name evidence="1" type="ORF">PoB_007080100</name>
</gene>
<reference evidence="1 2" key="1">
    <citation type="journal article" date="2021" name="Elife">
        <title>Chloroplast acquisition without the gene transfer in kleptoplastic sea slugs, Plakobranchus ocellatus.</title>
        <authorList>
            <person name="Maeda T."/>
            <person name="Takahashi S."/>
            <person name="Yoshida T."/>
            <person name="Shimamura S."/>
            <person name="Takaki Y."/>
            <person name="Nagai Y."/>
            <person name="Toyoda A."/>
            <person name="Suzuki Y."/>
            <person name="Arimoto A."/>
            <person name="Ishii H."/>
            <person name="Satoh N."/>
            <person name="Nishiyama T."/>
            <person name="Hasebe M."/>
            <person name="Maruyama T."/>
            <person name="Minagawa J."/>
            <person name="Obokata J."/>
            <person name="Shigenobu S."/>
        </authorList>
    </citation>
    <scope>NUCLEOTIDE SEQUENCE [LARGE SCALE GENOMIC DNA]</scope>
</reference>
<evidence type="ECO:0000313" key="1">
    <source>
        <dbReference type="EMBL" id="GFO44296.1"/>
    </source>
</evidence>
<proteinExistence type="predicted"/>
<dbReference type="Proteomes" id="UP000735302">
    <property type="component" value="Unassembled WGS sequence"/>
</dbReference>
<comment type="caution">
    <text evidence="1">The sequence shown here is derived from an EMBL/GenBank/DDBJ whole genome shotgun (WGS) entry which is preliminary data.</text>
</comment>
<sequence length="98" mass="10754">MDSVTCFGAKLVKIPQSKKVEGDENELLAYSVRGFAESKSLMEHREATNTSSTYHEEESTMKKKLRLLGDTVSVFTITTTTATTTTTTVITYTPSPSP</sequence>
<accession>A0AAV4DK97</accession>
<protein>
    <submittedName>
        <fullName evidence="1">Uncharacterized protein</fullName>
    </submittedName>
</protein>
<name>A0AAV4DK97_9GAST</name>
<keyword evidence="2" id="KW-1185">Reference proteome</keyword>
<dbReference type="EMBL" id="BLXT01007949">
    <property type="protein sequence ID" value="GFO44296.1"/>
    <property type="molecule type" value="Genomic_DNA"/>
</dbReference>